<feature type="region of interest" description="Disordered" evidence="1">
    <location>
        <begin position="1"/>
        <end position="20"/>
    </location>
</feature>
<protein>
    <submittedName>
        <fullName evidence="2">Uncharacterized protein</fullName>
    </submittedName>
</protein>
<gene>
    <name evidence="2" type="ORF">IC614_11400</name>
</gene>
<keyword evidence="3" id="KW-1185">Reference proteome</keyword>
<dbReference type="EMBL" id="CP065592">
    <property type="protein sequence ID" value="QPQ54906.1"/>
    <property type="molecule type" value="Genomic_DNA"/>
</dbReference>
<sequence>MADKAPCSQGRAPGLYDEQLQRQQQERLLFTQMATRDALAPHSAASAVERRRKALHF</sequence>
<reference evidence="2 3" key="1">
    <citation type="submission" date="2020-11" db="EMBL/GenBank/DDBJ databases">
        <title>Genome seq and assembly of Sphingosinicella sp.</title>
        <authorList>
            <person name="Chhetri G."/>
        </authorList>
    </citation>
    <scope>NUCLEOTIDE SEQUENCE [LARGE SCALE GENOMIC DNA]</scope>
    <source>
        <strain evidence="2 3">UDD2</strain>
    </source>
</reference>
<accession>A0A7T2GJC9</accession>
<evidence type="ECO:0000313" key="3">
    <source>
        <dbReference type="Proteomes" id="UP000594873"/>
    </source>
</evidence>
<dbReference type="Proteomes" id="UP000594873">
    <property type="component" value="Chromosome"/>
</dbReference>
<dbReference type="AlphaFoldDB" id="A0A7T2GJC9"/>
<dbReference type="KEGG" id="sflv:IC614_11400"/>
<evidence type="ECO:0000313" key="2">
    <source>
        <dbReference type="EMBL" id="QPQ54906.1"/>
    </source>
</evidence>
<name>A0A7T2GJC9_9SPHN</name>
<evidence type="ECO:0000256" key="1">
    <source>
        <dbReference type="SAM" id="MobiDB-lite"/>
    </source>
</evidence>
<proteinExistence type="predicted"/>
<dbReference type="RefSeq" id="WP_200971582.1">
    <property type="nucleotide sequence ID" value="NZ_CP065592.1"/>
</dbReference>
<organism evidence="2 3">
    <name type="scientific">Allosphingosinicella flava</name>
    <dbReference type="NCBI Taxonomy" id="2771430"/>
    <lineage>
        <taxon>Bacteria</taxon>
        <taxon>Pseudomonadati</taxon>
        <taxon>Pseudomonadota</taxon>
        <taxon>Alphaproteobacteria</taxon>
        <taxon>Sphingomonadales</taxon>
        <taxon>Sphingomonadaceae</taxon>
        <taxon>Allosphingosinicella</taxon>
    </lineage>
</organism>